<evidence type="ECO:0000313" key="3">
    <source>
        <dbReference type="WBParaSite" id="GPUH_0002537001-mRNA-1"/>
    </source>
</evidence>
<evidence type="ECO:0000313" key="2">
    <source>
        <dbReference type="Proteomes" id="UP000271098"/>
    </source>
</evidence>
<protein>
    <submittedName>
        <fullName evidence="3">Tetratricopeptide repeat protein</fullName>
    </submittedName>
</protein>
<dbReference type="EMBL" id="UYRT01104777">
    <property type="protein sequence ID" value="VDN44078.1"/>
    <property type="molecule type" value="Genomic_DNA"/>
</dbReference>
<dbReference type="Proteomes" id="UP000271098">
    <property type="component" value="Unassembled WGS sequence"/>
</dbReference>
<organism evidence="3">
    <name type="scientific">Gongylonema pulchrum</name>
    <dbReference type="NCBI Taxonomy" id="637853"/>
    <lineage>
        <taxon>Eukaryota</taxon>
        <taxon>Metazoa</taxon>
        <taxon>Ecdysozoa</taxon>
        <taxon>Nematoda</taxon>
        <taxon>Chromadorea</taxon>
        <taxon>Rhabditida</taxon>
        <taxon>Spirurina</taxon>
        <taxon>Spiruromorpha</taxon>
        <taxon>Spiruroidea</taxon>
        <taxon>Gongylonematidae</taxon>
        <taxon>Gongylonema</taxon>
    </lineage>
</organism>
<dbReference type="AlphaFoldDB" id="A0A183EWJ9"/>
<keyword evidence="2" id="KW-1185">Reference proteome</keyword>
<name>A0A183EWJ9_9BILA</name>
<gene>
    <name evidence="1" type="ORF">GPUH_LOCUS25339</name>
</gene>
<evidence type="ECO:0000313" key="1">
    <source>
        <dbReference type="EMBL" id="VDN44078.1"/>
    </source>
</evidence>
<proteinExistence type="predicted"/>
<dbReference type="WBParaSite" id="GPUH_0002537001-mRNA-1">
    <property type="protein sequence ID" value="GPUH_0002537001-mRNA-1"/>
    <property type="gene ID" value="GPUH_0002537001"/>
</dbReference>
<dbReference type="InterPro" id="IPR011990">
    <property type="entry name" value="TPR-like_helical_dom_sf"/>
</dbReference>
<reference evidence="1 2" key="2">
    <citation type="submission" date="2018-11" db="EMBL/GenBank/DDBJ databases">
        <authorList>
            <consortium name="Pathogen Informatics"/>
        </authorList>
    </citation>
    <scope>NUCLEOTIDE SEQUENCE [LARGE SCALE GENOMIC DNA]</scope>
</reference>
<accession>A0A183EWJ9</accession>
<reference evidence="3" key="1">
    <citation type="submission" date="2016-06" db="UniProtKB">
        <authorList>
            <consortium name="WormBaseParasite"/>
        </authorList>
    </citation>
    <scope>IDENTIFICATION</scope>
</reference>
<dbReference type="Gene3D" id="1.25.40.10">
    <property type="entry name" value="Tetratricopeptide repeat domain"/>
    <property type="match status" value="1"/>
</dbReference>
<dbReference type="OrthoDB" id="265717at2759"/>
<sequence length="141" mass="16531">MKEKFQIQEKIDHAKEYLHPKNVYLTRLHAVLLHATGTLEKNLLCFPRADRHLAFQLLRIVKTYIEEGKRNEAIPYAYEAMTIFEVSLGLEHPYFLQTLALWTYLDQKAPKTNEELFALMNFQSNKPVDLSKILLKNPENS</sequence>